<accession>A0ABQ8Q3T7</accession>
<proteinExistence type="predicted"/>
<feature type="chain" id="PRO_5046459644" evidence="2">
    <location>
        <begin position="16"/>
        <end position="271"/>
    </location>
</feature>
<dbReference type="EMBL" id="MU790791">
    <property type="protein sequence ID" value="KAJ3993109.1"/>
    <property type="molecule type" value="Genomic_DNA"/>
</dbReference>
<comment type="caution">
    <text evidence="3">The sequence shown here is derived from an EMBL/GenBank/DDBJ whole genome shotgun (WGS) entry which is preliminary data.</text>
</comment>
<dbReference type="Proteomes" id="UP001163828">
    <property type="component" value="Unassembled WGS sequence"/>
</dbReference>
<keyword evidence="2" id="KW-0732">Signal</keyword>
<protein>
    <submittedName>
        <fullName evidence="3">Uncharacterized protein</fullName>
    </submittedName>
</protein>
<feature type="region of interest" description="Disordered" evidence="1">
    <location>
        <begin position="231"/>
        <end position="271"/>
    </location>
</feature>
<name>A0ABQ8Q3T7_9AGAR</name>
<evidence type="ECO:0000256" key="1">
    <source>
        <dbReference type="SAM" id="MobiDB-lite"/>
    </source>
</evidence>
<evidence type="ECO:0000313" key="4">
    <source>
        <dbReference type="Proteomes" id="UP001163828"/>
    </source>
</evidence>
<evidence type="ECO:0000256" key="2">
    <source>
        <dbReference type="SAM" id="SignalP"/>
    </source>
</evidence>
<sequence>MLFLGILLCVTSTLAIPLSPPVTRMADNVWSMVNRVSQNSELSKNDVLPRNLSEIDASVNVNSSPASFPVSINHDTRKTGVENSTLQLPAGSADRLVTRGSENSKVSENPKKTGKKTRKVVSVTFTSTEESRTPWGHNYCSYAVERVKEMVKMQFIGKDIELKLDEERYPGYPTCTFVVKVSEGSRKKTGEQLMGEFKVELNRDNIKNSRVTGGFKKSDGTLTGYTYMYPPLKTKPLSSGRKSHRKKKTEKLAKSVGNSNRRIDTIQEEEE</sequence>
<feature type="region of interest" description="Disordered" evidence="1">
    <location>
        <begin position="89"/>
        <end position="117"/>
    </location>
</feature>
<keyword evidence="4" id="KW-1185">Reference proteome</keyword>
<reference evidence="3" key="1">
    <citation type="submission" date="2022-08" db="EMBL/GenBank/DDBJ databases">
        <authorList>
            <consortium name="DOE Joint Genome Institute"/>
            <person name="Min B."/>
            <person name="Riley R."/>
            <person name="Sierra-Patev S."/>
            <person name="Naranjo-Ortiz M."/>
            <person name="Looney B."/>
            <person name="Konkel Z."/>
            <person name="Slot J.C."/>
            <person name="Sakamoto Y."/>
            <person name="Steenwyk J.L."/>
            <person name="Rokas A."/>
            <person name="Carro J."/>
            <person name="Camarero S."/>
            <person name="Ferreira P."/>
            <person name="Molpeceres G."/>
            <person name="Ruiz-Duenas F.J."/>
            <person name="Serrano A."/>
            <person name="Henrissat B."/>
            <person name="Drula E."/>
            <person name="Hughes K.W."/>
            <person name="Mata J.L."/>
            <person name="Ishikawa N.K."/>
            <person name="Vargas-Isla R."/>
            <person name="Ushijima S."/>
            <person name="Smith C.A."/>
            <person name="Ahrendt S."/>
            <person name="Andreopoulos W."/>
            <person name="He G."/>
            <person name="Labutti K."/>
            <person name="Lipzen A."/>
            <person name="Ng V."/>
            <person name="Sandor L."/>
            <person name="Barry K."/>
            <person name="Martinez A.T."/>
            <person name="Xiao Y."/>
            <person name="Gibbons J.G."/>
            <person name="Terashima K."/>
            <person name="Hibbett D.S."/>
            <person name="Grigoriev I.V."/>
        </authorList>
    </citation>
    <scope>NUCLEOTIDE SEQUENCE</scope>
    <source>
        <strain evidence="3">TFB10827</strain>
    </source>
</reference>
<evidence type="ECO:0000313" key="3">
    <source>
        <dbReference type="EMBL" id="KAJ3993109.1"/>
    </source>
</evidence>
<feature type="signal peptide" evidence="2">
    <location>
        <begin position="1"/>
        <end position="15"/>
    </location>
</feature>
<organism evidence="3 4">
    <name type="scientific">Lentinula boryana</name>
    <dbReference type="NCBI Taxonomy" id="40481"/>
    <lineage>
        <taxon>Eukaryota</taxon>
        <taxon>Fungi</taxon>
        <taxon>Dikarya</taxon>
        <taxon>Basidiomycota</taxon>
        <taxon>Agaricomycotina</taxon>
        <taxon>Agaricomycetes</taxon>
        <taxon>Agaricomycetidae</taxon>
        <taxon>Agaricales</taxon>
        <taxon>Marasmiineae</taxon>
        <taxon>Omphalotaceae</taxon>
        <taxon>Lentinula</taxon>
    </lineage>
</organism>
<gene>
    <name evidence="3" type="ORF">F5050DRAFT_1714749</name>
</gene>